<dbReference type="AlphaFoldDB" id="A0A841YI69"/>
<protein>
    <submittedName>
        <fullName evidence="6">Site-specific integrase</fullName>
    </submittedName>
</protein>
<dbReference type="InterPro" id="IPR011010">
    <property type="entry name" value="DNA_brk_join_enz"/>
</dbReference>
<dbReference type="Proteomes" id="UP000571128">
    <property type="component" value="Unassembled WGS sequence"/>
</dbReference>
<evidence type="ECO:0000259" key="5">
    <source>
        <dbReference type="PROSITE" id="PS51898"/>
    </source>
</evidence>
<evidence type="ECO:0000313" key="7">
    <source>
        <dbReference type="Proteomes" id="UP000571128"/>
    </source>
</evidence>
<dbReference type="Pfam" id="PF00589">
    <property type="entry name" value="Phage_integrase"/>
    <property type="match status" value="1"/>
</dbReference>
<dbReference type="InterPro" id="IPR013762">
    <property type="entry name" value="Integrase-like_cat_sf"/>
</dbReference>
<dbReference type="PANTHER" id="PTHR30629">
    <property type="entry name" value="PROPHAGE INTEGRASE"/>
    <property type="match status" value="1"/>
</dbReference>
<evidence type="ECO:0000256" key="4">
    <source>
        <dbReference type="ARBA" id="ARBA00023172"/>
    </source>
</evidence>
<dbReference type="PANTHER" id="PTHR30629:SF2">
    <property type="entry name" value="PROPHAGE INTEGRASE INTS-RELATED"/>
    <property type="match status" value="1"/>
</dbReference>
<evidence type="ECO:0000256" key="2">
    <source>
        <dbReference type="ARBA" id="ARBA00022908"/>
    </source>
</evidence>
<dbReference type="InterPro" id="IPR050808">
    <property type="entry name" value="Phage_Integrase"/>
</dbReference>
<dbReference type="GO" id="GO:0015074">
    <property type="term" value="P:DNA integration"/>
    <property type="evidence" value="ECO:0007669"/>
    <property type="project" value="UniProtKB-KW"/>
</dbReference>
<dbReference type="GO" id="GO:0006310">
    <property type="term" value="P:DNA recombination"/>
    <property type="evidence" value="ECO:0007669"/>
    <property type="project" value="UniProtKB-KW"/>
</dbReference>
<dbReference type="Gene3D" id="1.10.150.130">
    <property type="match status" value="1"/>
</dbReference>
<organism evidence="6 7">
    <name type="scientific">Listeria fleischmannii</name>
    <dbReference type="NCBI Taxonomy" id="1069827"/>
    <lineage>
        <taxon>Bacteria</taxon>
        <taxon>Bacillati</taxon>
        <taxon>Bacillota</taxon>
        <taxon>Bacilli</taxon>
        <taxon>Bacillales</taxon>
        <taxon>Listeriaceae</taxon>
        <taxon>Listeria</taxon>
    </lineage>
</organism>
<dbReference type="Gene3D" id="1.10.443.10">
    <property type="entry name" value="Intergrase catalytic core"/>
    <property type="match status" value="1"/>
</dbReference>
<gene>
    <name evidence="6" type="ORF">HB844_13095</name>
</gene>
<comment type="caution">
    <text evidence="6">The sequence shown here is derived from an EMBL/GenBank/DDBJ whole genome shotgun (WGS) entry which is preliminary data.</text>
</comment>
<keyword evidence="4" id="KW-0233">DNA recombination</keyword>
<dbReference type="InterPro" id="IPR028259">
    <property type="entry name" value="AP2-like_int_N"/>
</dbReference>
<dbReference type="CDD" id="cd01189">
    <property type="entry name" value="INT_ICEBs1_C_like"/>
    <property type="match status" value="1"/>
</dbReference>
<feature type="domain" description="Tyr recombinase" evidence="5">
    <location>
        <begin position="174"/>
        <end position="372"/>
    </location>
</feature>
<evidence type="ECO:0000256" key="1">
    <source>
        <dbReference type="ARBA" id="ARBA00008857"/>
    </source>
</evidence>
<dbReference type="GO" id="GO:0003677">
    <property type="term" value="F:DNA binding"/>
    <property type="evidence" value="ECO:0007669"/>
    <property type="project" value="UniProtKB-KW"/>
</dbReference>
<dbReference type="InterPro" id="IPR010998">
    <property type="entry name" value="Integrase_recombinase_N"/>
</dbReference>
<proteinExistence type="inferred from homology"/>
<accession>A0A841YI69</accession>
<dbReference type="RefSeq" id="WP_115095928.1">
    <property type="nucleotide sequence ID" value="NZ_JAARPY010000017.1"/>
</dbReference>
<evidence type="ECO:0000313" key="6">
    <source>
        <dbReference type="EMBL" id="MBC1399794.1"/>
    </source>
</evidence>
<name>A0A841YI69_9LIST</name>
<comment type="similarity">
    <text evidence="1">Belongs to the 'phage' integrase family.</text>
</comment>
<dbReference type="InterPro" id="IPR004107">
    <property type="entry name" value="Integrase_SAM-like_N"/>
</dbReference>
<keyword evidence="2" id="KW-0229">DNA integration</keyword>
<dbReference type="InterPro" id="IPR002104">
    <property type="entry name" value="Integrase_catalytic"/>
</dbReference>
<dbReference type="Pfam" id="PF14657">
    <property type="entry name" value="Arm-DNA-bind_4"/>
    <property type="match status" value="1"/>
</dbReference>
<dbReference type="PROSITE" id="PS51898">
    <property type="entry name" value="TYR_RECOMBINASE"/>
    <property type="match status" value="1"/>
</dbReference>
<reference evidence="6 7" key="1">
    <citation type="submission" date="2020-03" db="EMBL/GenBank/DDBJ databases">
        <title>Soil Listeria distribution.</title>
        <authorList>
            <person name="Liao J."/>
            <person name="Wiedmann M."/>
        </authorList>
    </citation>
    <scope>NUCLEOTIDE SEQUENCE [LARGE SCALE GENOMIC DNA]</scope>
    <source>
        <strain evidence="6 7">FSL L7-1645</strain>
    </source>
</reference>
<dbReference type="SUPFAM" id="SSF56349">
    <property type="entry name" value="DNA breaking-rejoining enzymes"/>
    <property type="match status" value="1"/>
</dbReference>
<keyword evidence="3" id="KW-0238">DNA-binding</keyword>
<evidence type="ECO:0000256" key="3">
    <source>
        <dbReference type="ARBA" id="ARBA00023125"/>
    </source>
</evidence>
<dbReference type="EMBL" id="JAARPY010000017">
    <property type="protein sequence ID" value="MBC1399794.1"/>
    <property type="molecule type" value="Genomic_DNA"/>
</dbReference>
<sequence>MAEIKKYLKQDGSIAYMFNIYLGVDPLTGKKKRTTRRGFKTAKQAKHAIAQIEIGIDKPVAKAEARKFLTFKSIYELWFDQYKNTIKEITAKRTQSLFDKHILPVLGDLNIKKIEISHCQSFVKNWAKYFKNFSTLKAYTQKIFDFAITQKLITENPMRLVIMPKRKVEIEDVKKDKFLDLQELKSFFTWAEQSCKEQEIIMFKVLASTGLRKGELQALTWDSVDFVNSTLTVSRTMITYDKKIHFTTPKTKGSNRTITIDESICLELKKWKNAQKKALFKEGVRAKNNKEQLIFCNPLGGPLDLSFLNRSLSKYKQKKLTPHSFRHTHTSLLFEAGASTKEVQIRLGHSDITTTLNIYAHVSKSHEKETAKKFANYVNNYINLE</sequence>
<dbReference type="Pfam" id="PF14659">
    <property type="entry name" value="Phage_int_SAM_3"/>
    <property type="match status" value="1"/>
</dbReference>